<organism evidence="2 3">
    <name type="scientific">Chryseotalea sanaruensis</name>
    <dbReference type="NCBI Taxonomy" id="2482724"/>
    <lineage>
        <taxon>Bacteria</taxon>
        <taxon>Pseudomonadati</taxon>
        <taxon>Bacteroidota</taxon>
        <taxon>Cytophagia</taxon>
        <taxon>Cytophagales</taxon>
        <taxon>Chryseotaleaceae</taxon>
        <taxon>Chryseotalea</taxon>
    </lineage>
</organism>
<feature type="transmembrane region" description="Helical" evidence="1">
    <location>
        <begin position="100"/>
        <end position="119"/>
    </location>
</feature>
<name>A0A401UC21_9BACT</name>
<keyword evidence="3" id="KW-1185">Reference proteome</keyword>
<gene>
    <name evidence="2" type="ORF">SanaruYs_26660</name>
</gene>
<keyword evidence="1" id="KW-0472">Membrane</keyword>
<comment type="caution">
    <text evidence="2">The sequence shown here is derived from an EMBL/GenBank/DDBJ whole genome shotgun (WGS) entry which is preliminary data.</text>
</comment>
<dbReference type="Proteomes" id="UP000288227">
    <property type="component" value="Unassembled WGS sequence"/>
</dbReference>
<evidence type="ECO:0000313" key="2">
    <source>
        <dbReference type="EMBL" id="GCC52429.1"/>
    </source>
</evidence>
<keyword evidence="1" id="KW-1133">Transmembrane helix</keyword>
<feature type="transmembrane region" description="Helical" evidence="1">
    <location>
        <begin position="75"/>
        <end position="94"/>
    </location>
</feature>
<evidence type="ECO:0000256" key="1">
    <source>
        <dbReference type="SAM" id="Phobius"/>
    </source>
</evidence>
<dbReference type="EMBL" id="BHXQ01000005">
    <property type="protein sequence ID" value="GCC52429.1"/>
    <property type="molecule type" value="Genomic_DNA"/>
</dbReference>
<dbReference type="RefSeq" id="WP_127123088.1">
    <property type="nucleotide sequence ID" value="NZ_BHXQ01000005.1"/>
</dbReference>
<reference evidence="2 3" key="1">
    <citation type="submission" date="2018-11" db="EMBL/GenBank/DDBJ databases">
        <title>Chryseotalea sanarue gen. nov., sp., nov., a member of the family Cytophagaceae, isolated from a brackish lake in Hamamatsu Japan.</title>
        <authorList>
            <person name="Maejima Y."/>
            <person name="Iino T."/>
            <person name="Muraguchi Y."/>
            <person name="Fukuda K."/>
            <person name="Ohkuma M."/>
            <person name="Moriuchi R."/>
            <person name="Dohra H."/>
            <person name="Kimbara K."/>
            <person name="Shintani M."/>
        </authorList>
    </citation>
    <scope>NUCLEOTIDE SEQUENCE [LARGE SCALE GENOMIC DNA]</scope>
    <source>
        <strain evidence="2 3">Ys</strain>
    </source>
</reference>
<protein>
    <submittedName>
        <fullName evidence="2">Uncharacterized protein</fullName>
    </submittedName>
</protein>
<keyword evidence="1" id="KW-0812">Transmembrane</keyword>
<evidence type="ECO:0000313" key="3">
    <source>
        <dbReference type="Proteomes" id="UP000288227"/>
    </source>
</evidence>
<sequence>MNEQIYEILDNSSSDDLIKVIKNKGNEFNQETVTYARQLLEERDIDVSNVPVVDSAVGVSDDYAKIQKLKFRKTFLKISGPVLLLGSLILFVTNLGYGRFSIMTLLNIILGSGLIYRYFMLSKEIKILEENLDKPKEASPAKEEFSLITRLRTAIVAAQKGNRLDLQHFLTAHIHQQNLEEVTQLYQTEYHRDFIEEIKKVSNEYSTIKEALQPLIDKGLVEARYPHKRIV</sequence>
<accession>A0A401UC21</accession>
<dbReference type="AlphaFoldDB" id="A0A401UC21"/>
<proteinExistence type="predicted"/>